<evidence type="ECO:0000313" key="2">
    <source>
        <dbReference type="EMBL" id="PTQ69252.1"/>
    </source>
</evidence>
<evidence type="ECO:0000256" key="1">
    <source>
        <dbReference type="SAM" id="SignalP"/>
    </source>
</evidence>
<dbReference type="Pfam" id="PF09923">
    <property type="entry name" value="DUF2155"/>
    <property type="match status" value="1"/>
</dbReference>
<accession>A0A2T5HCF8</accession>
<feature type="chain" id="PRO_5015780782" evidence="1">
    <location>
        <begin position="22"/>
        <end position="187"/>
    </location>
</feature>
<name>A0A2T5HCF8_9RHOB</name>
<dbReference type="EMBL" id="QAOH01000012">
    <property type="protein sequence ID" value="PTQ69252.1"/>
    <property type="molecule type" value="Genomic_DNA"/>
</dbReference>
<dbReference type="InterPro" id="IPR019225">
    <property type="entry name" value="DUF2155"/>
</dbReference>
<organism evidence="2 3">
    <name type="scientific">Celeribacter persicus</name>
    <dbReference type="NCBI Taxonomy" id="1651082"/>
    <lineage>
        <taxon>Bacteria</taxon>
        <taxon>Pseudomonadati</taxon>
        <taxon>Pseudomonadota</taxon>
        <taxon>Alphaproteobacteria</taxon>
        <taxon>Rhodobacterales</taxon>
        <taxon>Roseobacteraceae</taxon>
        <taxon>Celeribacter</taxon>
    </lineage>
</organism>
<feature type="signal peptide" evidence="1">
    <location>
        <begin position="1"/>
        <end position="21"/>
    </location>
</feature>
<comment type="caution">
    <text evidence="2">The sequence shown here is derived from an EMBL/GenBank/DDBJ whole genome shotgun (WGS) entry which is preliminary data.</text>
</comment>
<gene>
    <name evidence="2" type="ORF">C8N42_11219</name>
</gene>
<keyword evidence="3" id="KW-1185">Reference proteome</keyword>
<evidence type="ECO:0000313" key="3">
    <source>
        <dbReference type="Proteomes" id="UP000244077"/>
    </source>
</evidence>
<protein>
    <submittedName>
        <fullName evidence="2">Uncharacterized protein DUF2155</fullName>
    </submittedName>
</protein>
<proteinExistence type="predicted"/>
<reference evidence="2 3" key="1">
    <citation type="submission" date="2018-04" db="EMBL/GenBank/DDBJ databases">
        <title>Genomic Encyclopedia of Archaeal and Bacterial Type Strains, Phase II (KMG-II): from individual species to whole genera.</title>
        <authorList>
            <person name="Goeker M."/>
        </authorList>
    </citation>
    <scope>NUCLEOTIDE SEQUENCE [LARGE SCALE GENOMIC DNA]</scope>
    <source>
        <strain evidence="2 3">DSM 100434</strain>
    </source>
</reference>
<dbReference type="RefSeq" id="WP_245890156.1">
    <property type="nucleotide sequence ID" value="NZ_QAOH01000012.1"/>
</dbReference>
<sequence length="187" mass="19863">MTRLATLMSAALIAATLPALAQEGGFTDDLETGLDQITITPLEEGEEVGGFGAGGLSLEDLQNLPNGDFQQELRDITTEIQEHVVSSSGATVRALDKLTGAVADLTIETGQSQSFGRIEVFLGDCRYPADNPSGNAYAYLVVRAQGSEAPVFSGWMVASSPALNAMDHPRYDIWPLTCDIPTTQAQE</sequence>
<dbReference type="Proteomes" id="UP000244077">
    <property type="component" value="Unassembled WGS sequence"/>
</dbReference>
<keyword evidence="1" id="KW-0732">Signal</keyword>
<dbReference type="AlphaFoldDB" id="A0A2T5HCF8"/>